<feature type="domain" description="YjiS-like" evidence="2">
    <location>
        <begin position="26"/>
        <end position="54"/>
    </location>
</feature>
<organism evidence="3 4">
    <name type="scientific">Roseiarcus fermentans</name>
    <dbReference type="NCBI Taxonomy" id="1473586"/>
    <lineage>
        <taxon>Bacteria</taxon>
        <taxon>Pseudomonadati</taxon>
        <taxon>Pseudomonadota</taxon>
        <taxon>Alphaproteobacteria</taxon>
        <taxon>Hyphomicrobiales</taxon>
        <taxon>Roseiarcaceae</taxon>
        <taxon>Roseiarcus</taxon>
    </lineage>
</organism>
<gene>
    <name evidence="3" type="ORF">DFR50_101247</name>
</gene>
<proteinExistence type="predicted"/>
<evidence type="ECO:0000313" key="4">
    <source>
        <dbReference type="Proteomes" id="UP000253529"/>
    </source>
</evidence>
<keyword evidence="4" id="KW-1185">Reference proteome</keyword>
<dbReference type="OrthoDB" id="7861975at2"/>
<protein>
    <submittedName>
        <fullName evidence="3">Uncharacterized protein DUF1127</fullName>
    </submittedName>
</protein>
<sequence length="122" mass="13333">MSPLNRVWSRFSELAARAAAWPFRVAAARATMRALAGMDRRELMDIGLTVSDVRDASALPLDRDPTALLARRARERRRDAFAPPTAPEPPRELGGPRPARADGPASPARPRPFPDGRALRTG</sequence>
<feature type="compositionally biased region" description="Basic and acidic residues" evidence="1">
    <location>
        <begin position="112"/>
        <end position="122"/>
    </location>
</feature>
<evidence type="ECO:0000313" key="3">
    <source>
        <dbReference type="EMBL" id="RBP18303.1"/>
    </source>
</evidence>
<reference evidence="3 4" key="1">
    <citation type="submission" date="2018-06" db="EMBL/GenBank/DDBJ databases">
        <title>Genomic Encyclopedia of Type Strains, Phase IV (KMG-IV): sequencing the most valuable type-strain genomes for metagenomic binning, comparative biology and taxonomic classification.</title>
        <authorList>
            <person name="Goeker M."/>
        </authorList>
    </citation>
    <scope>NUCLEOTIDE SEQUENCE [LARGE SCALE GENOMIC DNA]</scope>
    <source>
        <strain evidence="3 4">DSM 24875</strain>
    </source>
</reference>
<dbReference type="Pfam" id="PF06568">
    <property type="entry name" value="YjiS-like"/>
    <property type="match status" value="1"/>
</dbReference>
<feature type="region of interest" description="Disordered" evidence="1">
    <location>
        <begin position="72"/>
        <end position="122"/>
    </location>
</feature>
<dbReference type="AlphaFoldDB" id="A0A366FUF4"/>
<evidence type="ECO:0000256" key="1">
    <source>
        <dbReference type="SAM" id="MobiDB-lite"/>
    </source>
</evidence>
<dbReference type="InterPro" id="IPR009506">
    <property type="entry name" value="YjiS-like"/>
</dbReference>
<dbReference type="RefSeq" id="WP_113887353.1">
    <property type="nucleotide sequence ID" value="NZ_QNRK01000001.1"/>
</dbReference>
<dbReference type="Proteomes" id="UP000253529">
    <property type="component" value="Unassembled WGS sequence"/>
</dbReference>
<name>A0A366FUF4_9HYPH</name>
<evidence type="ECO:0000259" key="2">
    <source>
        <dbReference type="Pfam" id="PF06568"/>
    </source>
</evidence>
<comment type="caution">
    <text evidence="3">The sequence shown here is derived from an EMBL/GenBank/DDBJ whole genome shotgun (WGS) entry which is preliminary data.</text>
</comment>
<accession>A0A366FUF4</accession>
<dbReference type="EMBL" id="QNRK01000001">
    <property type="protein sequence ID" value="RBP18303.1"/>
    <property type="molecule type" value="Genomic_DNA"/>
</dbReference>